<dbReference type="SUPFAM" id="SSF53335">
    <property type="entry name" value="S-adenosyl-L-methionine-dependent methyltransferases"/>
    <property type="match status" value="1"/>
</dbReference>
<evidence type="ECO:0000313" key="3">
    <source>
        <dbReference type="Proteomes" id="UP000218765"/>
    </source>
</evidence>
<dbReference type="EMBL" id="AP018052">
    <property type="protein sequence ID" value="BAZ94548.1"/>
    <property type="molecule type" value="Genomic_DNA"/>
</dbReference>
<evidence type="ECO:0000259" key="1">
    <source>
        <dbReference type="Pfam" id="PF05050"/>
    </source>
</evidence>
<name>A0A1Z4VT88_9GAMM</name>
<sequence>MEMKASYGSPQLVEDSRAHRLHLNLMQVVTRVIGPVGRVRGIGIASKIFPYSDALVQIRLSDDALFIFPVYDPYWFYYLVLRKSFESRLQAFLSRIYQIEFSFIDGGANFGYWSALLSSPSWGAHSCVAVEASNETFSVLCQTAKKNESRFECINAALYSSSGNTISFTEGSRHAGRHIVDGTIEKLEVNDIKLFSPSERLVKVVTTSVDDIYHKMFSDQDRVLIKLDVEGAEIEAFKGALDTAKRNSIFIYEDYGSDQNVTRYLINQGFEIYVPQIDGSLLRIPDYRSAVEYKNKNKKDDHNFVAWKTRSDYVCEVLEAAGGARSV</sequence>
<dbReference type="GO" id="GO:0008168">
    <property type="term" value="F:methyltransferase activity"/>
    <property type="evidence" value="ECO:0007669"/>
    <property type="project" value="UniProtKB-KW"/>
</dbReference>
<dbReference type="InterPro" id="IPR006342">
    <property type="entry name" value="FkbM_mtfrase"/>
</dbReference>
<dbReference type="RefSeq" id="WP_096366627.1">
    <property type="nucleotide sequence ID" value="NZ_AP018052.1"/>
</dbReference>
<dbReference type="NCBIfam" id="TIGR01444">
    <property type="entry name" value="fkbM_fam"/>
    <property type="match status" value="1"/>
</dbReference>
<dbReference type="PANTHER" id="PTHR34203:SF15">
    <property type="entry name" value="SLL1173 PROTEIN"/>
    <property type="match status" value="1"/>
</dbReference>
<dbReference type="Proteomes" id="UP000218765">
    <property type="component" value="Chromosome"/>
</dbReference>
<proteinExistence type="predicted"/>
<accession>A0A1Z4VT88</accession>
<feature type="domain" description="Methyltransferase FkbM" evidence="1">
    <location>
        <begin position="105"/>
        <end position="271"/>
    </location>
</feature>
<dbReference type="KEGG" id="ttc:FOKN1_2171"/>
<keyword evidence="2" id="KW-0489">Methyltransferase</keyword>
<protein>
    <submittedName>
        <fullName evidence="2">SAM-dependent methyltransferases</fullName>
    </submittedName>
</protein>
<dbReference type="Gene3D" id="3.40.50.150">
    <property type="entry name" value="Vaccinia Virus protein VP39"/>
    <property type="match status" value="1"/>
</dbReference>
<dbReference type="InterPro" id="IPR029063">
    <property type="entry name" value="SAM-dependent_MTases_sf"/>
</dbReference>
<dbReference type="OrthoDB" id="663022at2"/>
<gene>
    <name evidence="2" type="ORF">FOKN1_2171</name>
</gene>
<organism evidence="2 3">
    <name type="scientific">Thiohalobacter thiocyanaticus</name>
    <dbReference type="NCBI Taxonomy" id="585455"/>
    <lineage>
        <taxon>Bacteria</taxon>
        <taxon>Pseudomonadati</taxon>
        <taxon>Pseudomonadota</taxon>
        <taxon>Gammaproteobacteria</taxon>
        <taxon>Thiohalobacterales</taxon>
        <taxon>Thiohalobacteraceae</taxon>
        <taxon>Thiohalobacter</taxon>
    </lineage>
</organism>
<reference evidence="2 3" key="1">
    <citation type="submission" date="2017-05" db="EMBL/GenBank/DDBJ databases">
        <title>Thiocyanate degradation by Thiohalobacter thiocyanaticus FOKN1.</title>
        <authorList>
            <person name="Oshiki M."/>
            <person name="Fukushima T."/>
            <person name="Kawano S."/>
            <person name="Nakagawa J."/>
        </authorList>
    </citation>
    <scope>NUCLEOTIDE SEQUENCE [LARGE SCALE GENOMIC DNA]</scope>
    <source>
        <strain evidence="2 3">FOKN1</strain>
    </source>
</reference>
<evidence type="ECO:0000313" key="2">
    <source>
        <dbReference type="EMBL" id="BAZ94548.1"/>
    </source>
</evidence>
<keyword evidence="3" id="KW-1185">Reference proteome</keyword>
<dbReference type="Pfam" id="PF05050">
    <property type="entry name" value="Methyltransf_21"/>
    <property type="match status" value="1"/>
</dbReference>
<dbReference type="GO" id="GO:0032259">
    <property type="term" value="P:methylation"/>
    <property type="evidence" value="ECO:0007669"/>
    <property type="project" value="UniProtKB-KW"/>
</dbReference>
<dbReference type="PANTHER" id="PTHR34203">
    <property type="entry name" value="METHYLTRANSFERASE, FKBM FAMILY PROTEIN"/>
    <property type="match status" value="1"/>
</dbReference>
<keyword evidence="2" id="KW-0808">Transferase</keyword>
<dbReference type="AlphaFoldDB" id="A0A1Z4VT88"/>
<dbReference type="InterPro" id="IPR052514">
    <property type="entry name" value="SAM-dependent_MTase"/>
</dbReference>